<dbReference type="SUPFAM" id="SSF82714">
    <property type="entry name" value="Multidrug efflux transporter AcrB TolC docking domain, DN and DC subdomains"/>
    <property type="match status" value="2"/>
</dbReference>
<dbReference type="GO" id="GO:0042910">
    <property type="term" value="F:xenobiotic transmembrane transporter activity"/>
    <property type="evidence" value="ECO:0007669"/>
    <property type="project" value="TreeGrafter"/>
</dbReference>
<dbReference type="AlphaFoldDB" id="A0A517Q7U6"/>
<feature type="transmembrane region" description="Helical" evidence="2">
    <location>
        <begin position="957"/>
        <end position="976"/>
    </location>
</feature>
<dbReference type="InterPro" id="IPR001036">
    <property type="entry name" value="Acrflvin-R"/>
</dbReference>
<feature type="transmembrane region" description="Helical" evidence="2">
    <location>
        <begin position="881"/>
        <end position="902"/>
    </location>
</feature>
<evidence type="ECO:0000313" key="3">
    <source>
        <dbReference type="EMBL" id="QDT27704.1"/>
    </source>
</evidence>
<feature type="transmembrane region" description="Helical" evidence="2">
    <location>
        <begin position="857"/>
        <end position="874"/>
    </location>
</feature>
<feature type="transmembrane region" description="Helical" evidence="2">
    <location>
        <begin position="361"/>
        <end position="381"/>
    </location>
</feature>
<feature type="transmembrane region" description="Helical" evidence="2">
    <location>
        <begin position="523"/>
        <end position="545"/>
    </location>
</feature>
<dbReference type="Proteomes" id="UP000315647">
    <property type="component" value="Chromosome"/>
</dbReference>
<evidence type="ECO:0000256" key="1">
    <source>
        <dbReference type="SAM" id="MobiDB-lite"/>
    </source>
</evidence>
<name>A0A517Q7U6_9PLAN</name>
<feature type="compositionally biased region" description="Polar residues" evidence="1">
    <location>
        <begin position="1034"/>
        <end position="1044"/>
    </location>
</feature>
<feature type="transmembrane region" description="Helical" evidence="2">
    <location>
        <begin position="988"/>
        <end position="1015"/>
    </location>
</feature>
<dbReference type="Gene3D" id="1.20.1640.10">
    <property type="entry name" value="Multidrug efflux transporter AcrB transmembrane domain"/>
    <property type="match status" value="2"/>
</dbReference>
<evidence type="ECO:0000256" key="2">
    <source>
        <dbReference type="SAM" id="Phobius"/>
    </source>
</evidence>
<accession>A0A517Q7U6</accession>
<dbReference type="SUPFAM" id="SSF82866">
    <property type="entry name" value="Multidrug efflux transporter AcrB transmembrane domain"/>
    <property type="match status" value="2"/>
</dbReference>
<dbReference type="Pfam" id="PF00873">
    <property type="entry name" value="ACR_tran"/>
    <property type="match status" value="1"/>
</dbReference>
<dbReference type="Gene3D" id="3.30.70.1430">
    <property type="entry name" value="Multidrug efflux transporter AcrB pore domain"/>
    <property type="match status" value="2"/>
</dbReference>
<dbReference type="PANTHER" id="PTHR32063">
    <property type="match status" value="1"/>
</dbReference>
<dbReference type="Gene3D" id="3.30.2090.10">
    <property type="entry name" value="Multidrug efflux transporter AcrB TolC docking domain, DN and DC subdomains"/>
    <property type="match status" value="2"/>
</dbReference>
<feature type="transmembrane region" description="Helical" evidence="2">
    <location>
        <begin position="470"/>
        <end position="496"/>
    </location>
</feature>
<evidence type="ECO:0000313" key="4">
    <source>
        <dbReference type="Proteomes" id="UP000315647"/>
    </source>
</evidence>
<feature type="transmembrane region" description="Helical" evidence="2">
    <location>
        <begin position="440"/>
        <end position="458"/>
    </location>
</feature>
<dbReference type="EMBL" id="CP037421">
    <property type="protein sequence ID" value="QDT27704.1"/>
    <property type="molecule type" value="Genomic_DNA"/>
</dbReference>
<sequence length="1044" mass="114075">MRWLVETALKLRVAVIAASVLLIVGGLRMVPEMPLDVFPEFAPPYIEIQTEAPGLSAEEVENLITFPLENSLIGTPGLETIRSKSVLGLSSIRLLLTDKTDLYQTRQLVQERLAVETPRLPAVALSPVILQPLSSLSRMMKIGMWSDTLSQEEMSELAVWSVRPRLMAIPGVANVAIWGQRDRQLQVMVDVDRLRAHQVTLDSVLRSAGDAVVLDAGGFVDTPNQRMAVRQLSPVRGPEDLAKTVVSFNSGAPLRLGDVADVRIGSPPAIGDAIINDQKGLLLIVEKQPAANMLEVTRQVEETLELLKPGMQGVEIDSTIFRPATFIERSITNLTHALVIGCVLVVIILVTFLFDWRTAVISLTAIPLSLISAVLLIHWWGMTINTMVIAGLVIALGEVVDDAVIDVENIVRRLRLNQSLEQPRPAFRVVLEASLEVRSAIVYATAIIILVFLPIYFLEGLPGSFFRPLAVGYVLAILSSLLVAIIVTPSMSLLLLPRKNLKDHEPPLTRWLKIPYRRILPWFALRPGTAIGILTISFLGSFLVLENLGQELLPNFQETDFLMHFVEKPGTSIEAMDRITINASKDLRAIPGVRNFGSHIGRAQVADEVVGPNFTELWISIDEDVDYDKTLAEIQSVIDSYPGLYRDVLTYLRERVKEVLTGTSSSIVVRIYGPDLAELRTQAKEVAKVMEGVEGVNNLKVEPQVLVPQVDVRLKPDAAERFGLTPGQVRRAVTTLLRGTKVGEIFENQVKLDVTVWGTEKSRTDLAALSELRIDLPTGGQVPLKDVAEIGIAPAPNEVKRESGSRRIDVTCDAKGRDLGSVARDIEAAVTKMPFDRGYHPEFLGEYATLQASQNRLLMLGGIALLGIILILYIDFQSARLTGMVCLTIPFALIGGVIAVAISGGVLSLGSLVGFITVLGIAARNGIMLVSHYRHLQVEEGMPFGLELVVRGAEERLAPILMTVLTTSLALLPLVISGNKPGHEIEYPLAIVIMGGLVTSTVLNLFLLPPLYLLWGKHLITSSDLSSEPADSLPAQSQYPKTAT</sequence>
<dbReference type="Gene3D" id="3.30.70.1320">
    <property type="entry name" value="Multidrug efflux transporter AcrB pore domain like"/>
    <property type="match status" value="1"/>
</dbReference>
<keyword evidence="4" id="KW-1185">Reference proteome</keyword>
<dbReference type="SUPFAM" id="SSF82693">
    <property type="entry name" value="Multidrug efflux transporter AcrB pore domain, PN1, PN2, PC1 and PC2 subdomains"/>
    <property type="match status" value="2"/>
</dbReference>
<proteinExistence type="predicted"/>
<dbReference type="PANTHER" id="PTHR32063:SF4">
    <property type="entry name" value="SLR6043 PROTEIN"/>
    <property type="match status" value="1"/>
</dbReference>
<reference evidence="3 4" key="1">
    <citation type="submission" date="2019-03" db="EMBL/GenBank/DDBJ databases">
        <title>Deep-cultivation of Planctomycetes and their phenomic and genomic characterization uncovers novel biology.</title>
        <authorList>
            <person name="Wiegand S."/>
            <person name="Jogler M."/>
            <person name="Boedeker C."/>
            <person name="Pinto D."/>
            <person name="Vollmers J."/>
            <person name="Rivas-Marin E."/>
            <person name="Kohn T."/>
            <person name="Peeters S.H."/>
            <person name="Heuer A."/>
            <person name="Rast P."/>
            <person name="Oberbeckmann S."/>
            <person name="Bunk B."/>
            <person name="Jeske O."/>
            <person name="Meyerdierks A."/>
            <person name="Storesund J.E."/>
            <person name="Kallscheuer N."/>
            <person name="Luecker S."/>
            <person name="Lage O.M."/>
            <person name="Pohl T."/>
            <person name="Merkel B.J."/>
            <person name="Hornburger P."/>
            <person name="Mueller R.-W."/>
            <person name="Bruemmer F."/>
            <person name="Labrenz M."/>
            <person name="Spormann A.M."/>
            <person name="Op den Camp H."/>
            <person name="Overmann J."/>
            <person name="Amann R."/>
            <person name="Jetten M.S.M."/>
            <person name="Mascher T."/>
            <person name="Medema M.H."/>
            <person name="Devos D.P."/>
            <person name="Kaster A.-K."/>
            <person name="Ovreas L."/>
            <person name="Rohde M."/>
            <person name="Galperin M.Y."/>
            <person name="Jogler C."/>
        </authorList>
    </citation>
    <scope>NUCLEOTIDE SEQUENCE [LARGE SCALE GENOMIC DNA]</scope>
    <source>
        <strain evidence="3 4">Enr10</strain>
    </source>
</reference>
<organism evidence="3 4">
    <name type="scientific">Gimesia panareensis</name>
    <dbReference type="NCBI Taxonomy" id="2527978"/>
    <lineage>
        <taxon>Bacteria</taxon>
        <taxon>Pseudomonadati</taxon>
        <taxon>Planctomycetota</taxon>
        <taxon>Planctomycetia</taxon>
        <taxon>Planctomycetales</taxon>
        <taxon>Planctomycetaceae</taxon>
        <taxon>Gimesia</taxon>
    </lineage>
</organism>
<protein>
    <submittedName>
        <fullName evidence="3">Cobalt-zinc-cadmium resistance protein CzcA</fullName>
    </submittedName>
</protein>
<dbReference type="PRINTS" id="PR00702">
    <property type="entry name" value="ACRIFLAVINRP"/>
</dbReference>
<dbReference type="InterPro" id="IPR027463">
    <property type="entry name" value="AcrB_DN_DC_subdom"/>
</dbReference>
<keyword evidence="2" id="KW-0472">Membrane</keyword>
<keyword evidence="2" id="KW-1133">Transmembrane helix</keyword>
<dbReference type="Gene3D" id="3.30.70.1440">
    <property type="entry name" value="Multidrug efflux transporter AcrB pore domain"/>
    <property type="match status" value="1"/>
</dbReference>
<feature type="region of interest" description="Disordered" evidence="1">
    <location>
        <begin position="1024"/>
        <end position="1044"/>
    </location>
</feature>
<dbReference type="RefSeq" id="WP_145450355.1">
    <property type="nucleotide sequence ID" value="NZ_CP037421.1"/>
</dbReference>
<gene>
    <name evidence="3" type="primary">czcA_3</name>
    <name evidence="3" type="ORF">Enr10x_30230</name>
</gene>
<keyword evidence="2" id="KW-0812">Transmembrane</keyword>
<dbReference type="GO" id="GO:0005886">
    <property type="term" value="C:plasma membrane"/>
    <property type="evidence" value="ECO:0007669"/>
    <property type="project" value="TreeGrafter"/>
</dbReference>
<feature type="transmembrane region" description="Helical" evidence="2">
    <location>
        <begin position="334"/>
        <end position="354"/>
    </location>
</feature>